<dbReference type="Pfam" id="PF00768">
    <property type="entry name" value="Peptidase_S11"/>
    <property type="match status" value="1"/>
</dbReference>
<dbReference type="GO" id="GO:0009252">
    <property type="term" value="P:peptidoglycan biosynthetic process"/>
    <property type="evidence" value="ECO:0007669"/>
    <property type="project" value="UniProtKB-KW"/>
</dbReference>
<evidence type="ECO:0000313" key="12">
    <source>
        <dbReference type="Proteomes" id="UP000622653"/>
    </source>
</evidence>
<evidence type="ECO:0000256" key="7">
    <source>
        <dbReference type="PIRSR" id="PIRSR618044-1"/>
    </source>
</evidence>
<dbReference type="GO" id="GO:0009002">
    <property type="term" value="F:serine-type D-Ala-D-Ala carboxypeptidase activity"/>
    <property type="evidence" value="ECO:0007669"/>
    <property type="project" value="InterPro"/>
</dbReference>
<evidence type="ECO:0000259" key="10">
    <source>
        <dbReference type="Pfam" id="PF00768"/>
    </source>
</evidence>
<dbReference type="InterPro" id="IPR012338">
    <property type="entry name" value="Beta-lactam/transpept-like"/>
</dbReference>
<keyword evidence="11" id="KW-0645">Protease</keyword>
<gene>
    <name evidence="11" type="ORF">IRY55_11990</name>
</gene>
<comment type="caution">
    <text evidence="11">The sequence shown here is derived from an EMBL/GenBank/DDBJ whole genome shotgun (WGS) entry which is preliminary data.</text>
</comment>
<dbReference type="AlphaFoldDB" id="A0A8J7GBV1"/>
<dbReference type="PANTHER" id="PTHR21581">
    <property type="entry name" value="D-ALANYL-D-ALANINE CARBOXYPEPTIDASE"/>
    <property type="match status" value="1"/>
</dbReference>
<reference evidence="11" key="1">
    <citation type="submission" date="2020-11" db="EMBL/GenBank/DDBJ databases">
        <title>Multidrug resistant novel bacterium Savagea serpentis sp. nov., isolated from the scats of a vine snake (Ahaetulla nasuta).</title>
        <authorList>
            <person name="Venkata Ramana V."/>
            <person name="Vikas Patil S."/>
            <person name="Yogita Lugani V."/>
        </authorList>
    </citation>
    <scope>NUCLEOTIDE SEQUENCE</scope>
    <source>
        <strain evidence="11">SN6</strain>
    </source>
</reference>
<dbReference type="InterPro" id="IPR018044">
    <property type="entry name" value="Peptidase_S11"/>
</dbReference>
<feature type="domain" description="Peptidase S11 D-alanyl-D-alanine carboxypeptidase A N-terminal" evidence="10">
    <location>
        <begin position="24"/>
        <end position="253"/>
    </location>
</feature>
<dbReference type="InterPro" id="IPR001967">
    <property type="entry name" value="Peptidase_S11_N"/>
</dbReference>
<keyword evidence="5" id="KW-0573">Peptidoglycan synthesis</keyword>
<proteinExistence type="inferred from homology"/>
<feature type="active site" evidence="7">
    <location>
        <position position="115"/>
    </location>
</feature>
<keyword evidence="4" id="KW-0133">Cell shape</keyword>
<protein>
    <submittedName>
        <fullName evidence="11">D-alanyl-D-alanine carboxypeptidase</fullName>
    </submittedName>
</protein>
<dbReference type="PANTHER" id="PTHR21581:SF11">
    <property type="entry name" value="D-ALANYL-D-ALANINE CARBOXYPEPTIDASE DACA"/>
    <property type="match status" value="1"/>
</dbReference>
<dbReference type="GO" id="GO:0071555">
    <property type="term" value="P:cell wall organization"/>
    <property type="evidence" value="ECO:0007669"/>
    <property type="project" value="UniProtKB-KW"/>
</dbReference>
<dbReference type="RefSeq" id="WP_194563567.1">
    <property type="nucleotide sequence ID" value="NZ_JADKPV010000008.1"/>
</dbReference>
<feature type="active site" description="Acyl-ester intermediate" evidence="7">
    <location>
        <position position="53"/>
    </location>
</feature>
<accession>A0A8J7GBV1</accession>
<feature type="active site" description="Proton acceptor" evidence="7">
    <location>
        <position position="56"/>
    </location>
</feature>
<dbReference type="GO" id="GO:0006508">
    <property type="term" value="P:proteolysis"/>
    <property type="evidence" value="ECO:0007669"/>
    <property type="project" value="InterPro"/>
</dbReference>
<keyword evidence="2" id="KW-0732">Signal</keyword>
<keyword evidence="12" id="KW-1185">Reference proteome</keyword>
<sequence length="275" mass="31261">MKKIVLVLILVTLIVFYQWDTIKNWNAEEALYIEQNEGAIAKINSSKAYPIASLTKVMTSYIVFDYIERDRLTWDTSFTIEQPLFKDASGLAMIGLQVGQSYTVRELYESMMITSANDSAMALALLLNGSEQQFVENMNHYANQMDLKKTNFVNATGLDQAGAVNESSAEDLARLVQLHLRYYPGVLETTKKTHYVTRSGEKYWSTNHLLPGMPEARPGVDGFKTGYTHRANDTYIVTGIHNGERYVAVMLNVPRKEKQTEKFSKMNGYMSEYLK</sequence>
<evidence type="ECO:0000256" key="4">
    <source>
        <dbReference type="ARBA" id="ARBA00022960"/>
    </source>
</evidence>
<evidence type="ECO:0000256" key="9">
    <source>
        <dbReference type="RuleBase" id="RU004016"/>
    </source>
</evidence>
<evidence type="ECO:0000256" key="6">
    <source>
        <dbReference type="ARBA" id="ARBA00023316"/>
    </source>
</evidence>
<keyword evidence="11" id="KW-0121">Carboxypeptidase</keyword>
<evidence type="ECO:0000313" key="11">
    <source>
        <dbReference type="EMBL" id="MBF4502079.1"/>
    </source>
</evidence>
<dbReference type="Gene3D" id="3.40.710.10">
    <property type="entry name" value="DD-peptidase/beta-lactamase superfamily"/>
    <property type="match status" value="1"/>
</dbReference>
<dbReference type="GO" id="GO:0008360">
    <property type="term" value="P:regulation of cell shape"/>
    <property type="evidence" value="ECO:0007669"/>
    <property type="project" value="UniProtKB-KW"/>
</dbReference>
<keyword evidence="3" id="KW-0378">Hydrolase</keyword>
<evidence type="ECO:0000256" key="3">
    <source>
        <dbReference type="ARBA" id="ARBA00022801"/>
    </source>
</evidence>
<evidence type="ECO:0000256" key="5">
    <source>
        <dbReference type="ARBA" id="ARBA00022984"/>
    </source>
</evidence>
<comment type="similarity">
    <text evidence="1 9">Belongs to the peptidase S11 family.</text>
</comment>
<evidence type="ECO:0000256" key="8">
    <source>
        <dbReference type="PIRSR" id="PIRSR618044-2"/>
    </source>
</evidence>
<dbReference type="Proteomes" id="UP000622653">
    <property type="component" value="Unassembled WGS sequence"/>
</dbReference>
<name>A0A8J7GBV1_9BACL</name>
<keyword evidence="6" id="KW-0961">Cell wall biogenesis/degradation</keyword>
<evidence type="ECO:0000256" key="1">
    <source>
        <dbReference type="ARBA" id="ARBA00007164"/>
    </source>
</evidence>
<dbReference type="EMBL" id="JADKPV010000008">
    <property type="protein sequence ID" value="MBF4502079.1"/>
    <property type="molecule type" value="Genomic_DNA"/>
</dbReference>
<organism evidence="11 12">
    <name type="scientific">Savagea serpentis</name>
    <dbReference type="NCBI Taxonomy" id="2785297"/>
    <lineage>
        <taxon>Bacteria</taxon>
        <taxon>Bacillati</taxon>
        <taxon>Bacillota</taxon>
        <taxon>Bacilli</taxon>
        <taxon>Bacillales</taxon>
        <taxon>Caryophanaceae</taxon>
        <taxon>Savagea</taxon>
    </lineage>
</organism>
<feature type="binding site" evidence="8">
    <location>
        <position position="224"/>
    </location>
    <ligand>
        <name>substrate</name>
    </ligand>
</feature>
<dbReference type="SUPFAM" id="SSF56601">
    <property type="entry name" value="beta-lactamase/transpeptidase-like"/>
    <property type="match status" value="1"/>
</dbReference>
<dbReference type="PRINTS" id="PR00725">
    <property type="entry name" value="DADACBPTASE1"/>
</dbReference>
<evidence type="ECO:0000256" key="2">
    <source>
        <dbReference type="ARBA" id="ARBA00022729"/>
    </source>
</evidence>